<dbReference type="InterPro" id="IPR011254">
    <property type="entry name" value="Prismane-like_sf"/>
</dbReference>
<feature type="binding site" evidence="10">
    <location>
        <position position="50"/>
    </location>
    <ligand>
        <name>[4Fe-4S] cluster</name>
        <dbReference type="ChEBI" id="CHEBI:49883"/>
        <label>2</label>
    </ligand>
</feature>
<feature type="binding site" evidence="10">
    <location>
        <position position="55"/>
    </location>
    <ligand>
        <name>[4Fe-4S] cluster</name>
        <dbReference type="ChEBI" id="CHEBI:49883"/>
        <label>2</label>
    </ligand>
</feature>
<dbReference type="InterPro" id="IPR004137">
    <property type="entry name" value="HCP/CODH"/>
</dbReference>
<reference evidence="12" key="1">
    <citation type="submission" date="2017-02" db="EMBL/GenBank/DDBJ databases">
        <authorList>
            <person name="Varghese N."/>
            <person name="Submissions S."/>
        </authorList>
    </citation>
    <scope>NUCLEOTIDE SEQUENCE [LARGE SCALE GENOMIC DNA]</scope>
    <source>
        <strain evidence="12">DSM 16521</strain>
    </source>
</reference>
<evidence type="ECO:0000256" key="7">
    <source>
        <dbReference type="ARBA" id="ARBA00023014"/>
    </source>
</evidence>
<feature type="binding site" evidence="10">
    <location>
        <position position="38"/>
    </location>
    <ligand>
        <name>[4Fe-4S] cluster</name>
        <dbReference type="ChEBI" id="CHEBI:49883"/>
        <label>1</label>
        <note>ligand shared between dimeric partners</note>
    </ligand>
</feature>
<gene>
    <name evidence="11" type="ORF">SAMN02745885_01765</name>
</gene>
<evidence type="ECO:0000256" key="3">
    <source>
        <dbReference type="ARBA" id="ARBA00022596"/>
    </source>
</evidence>
<dbReference type="SMR" id="A0A1T4QRG5"/>
<dbReference type="PIRSF" id="PIRSF005023">
    <property type="entry name" value="CODH"/>
    <property type="match status" value="1"/>
</dbReference>
<evidence type="ECO:0000256" key="8">
    <source>
        <dbReference type="ARBA" id="ARBA00048733"/>
    </source>
</evidence>
<evidence type="ECO:0000313" key="11">
    <source>
        <dbReference type="EMBL" id="SKA06284.1"/>
    </source>
</evidence>
<dbReference type="Gene3D" id="1.20.1270.30">
    <property type="match status" value="1"/>
</dbReference>
<evidence type="ECO:0000313" key="12">
    <source>
        <dbReference type="Proteomes" id="UP000189933"/>
    </source>
</evidence>
<dbReference type="InterPro" id="IPR010047">
    <property type="entry name" value="CODH"/>
</dbReference>
<keyword evidence="5 9" id="KW-0560">Oxidoreductase</keyword>
<dbReference type="GO" id="GO:0050418">
    <property type="term" value="F:hydroxylamine reductase activity"/>
    <property type="evidence" value="ECO:0007669"/>
    <property type="project" value="TreeGrafter"/>
</dbReference>
<evidence type="ECO:0000256" key="9">
    <source>
        <dbReference type="PIRNR" id="PIRNR005023"/>
    </source>
</evidence>
<sequence length="651" mass="69936">MSEQKKSIDPGVLQMLSRASELNIFTAFDRAKAQSPQCGFGSNGICCRICIQGPCRIMPKKQGGNKGICGATDYTIVARNLVRAVAGGASAHSDHGRHIAMALLHVAEGKTKDYEIKDINKLKKIAARIGIETEGKTPEQLAKEVALAALEDYQRLSGFGEATWVKTTVTEGRVKKLRETKTMPAGINSAIVELLSQTHMGMDADPVSIIFGGLKAAMGDYTGMHISTDLSDVIFGTPVPTVTEANLGVIKENKVNIAVHGHNPLLSELIVRAAKEMEAEAKVAGAEGINCVGICCTGNEVLMRQGVPIATSFGSQELAIMTGALDAMVVDVQCIMPGLQAVCECFHTKLITTSDIAKIPGAYHVYFNEEEAMENARKVIRLAIENYKERDGQKVYIPQIKNKVVGGWSLEALLEIFAAINPERPISVLTDAILNGEIKGVALFAGCNNLKGVQDEKHIGVIKKMVANDVFVVATGCSAQAFAKHGLLNGEAVEEFAGPGLKAFLNRLNEANAGKISEKLPLIFHMGSCVDNTRASDLLMLMANELGVDTPKVPWVASAPEAMSEKAIAIGSWCVTLGMPVHVGTLVPVEGSKLVYGVVTNIAEDVFGGYLILEQDYEKAAEKMLNKLEERTWRLRIRKRALAQAAELAGK</sequence>
<keyword evidence="2 9" id="KW-0004">4Fe-4S</keyword>
<feature type="binding site" evidence="10">
    <location>
        <position position="46"/>
    </location>
    <ligand>
        <name>[4Fe-4S] cluster</name>
        <dbReference type="ChEBI" id="CHEBI:49883"/>
        <label>1</label>
        <note>ligand shared between dimeric partners</note>
    </ligand>
</feature>
<dbReference type="EMBL" id="FUXM01000021">
    <property type="protein sequence ID" value="SKA06284.1"/>
    <property type="molecule type" value="Genomic_DNA"/>
</dbReference>
<comment type="catalytic activity">
    <reaction evidence="8 9">
        <text>CO + 2 oxidized [2Fe-2S]-[ferredoxin] + H2O = 2 reduced [2Fe-2S]-[ferredoxin] + CO2 + 2 H(+)</text>
        <dbReference type="Rhea" id="RHEA:21040"/>
        <dbReference type="Rhea" id="RHEA-COMP:10000"/>
        <dbReference type="Rhea" id="RHEA-COMP:10001"/>
        <dbReference type="ChEBI" id="CHEBI:15377"/>
        <dbReference type="ChEBI" id="CHEBI:15378"/>
        <dbReference type="ChEBI" id="CHEBI:16526"/>
        <dbReference type="ChEBI" id="CHEBI:17245"/>
        <dbReference type="ChEBI" id="CHEBI:33737"/>
        <dbReference type="ChEBI" id="CHEBI:33738"/>
        <dbReference type="EC" id="1.2.7.4"/>
    </reaction>
</comment>
<dbReference type="GO" id="GO:0042542">
    <property type="term" value="P:response to hydrogen peroxide"/>
    <property type="evidence" value="ECO:0007669"/>
    <property type="project" value="TreeGrafter"/>
</dbReference>
<dbReference type="SUPFAM" id="SSF56821">
    <property type="entry name" value="Prismane protein-like"/>
    <property type="match status" value="1"/>
</dbReference>
<dbReference type="GO" id="GO:0004601">
    <property type="term" value="F:peroxidase activity"/>
    <property type="evidence" value="ECO:0007669"/>
    <property type="project" value="TreeGrafter"/>
</dbReference>
<dbReference type="OrthoDB" id="5478720at2"/>
<dbReference type="InterPro" id="IPR016101">
    <property type="entry name" value="CO_DH_a-bundle"/>
</dbReference>
<keyword evidence="3 10" id="KW-0533">Nickel</keyword>
<feature type="binding site" evidence="10">
    <location>
        <position position="529"/>
    </location>
    <ligand>
        <name>[Ni-4Fe-4S] cluster</name>
        <dbReference type="ChEBI" id="CHEBI:47739"/>
    </ligand>
</feature>
<protein>
    <recommendedName>
        <fullName evidence="9">Carbon monoxide dehydrogenase</fullName>
        <ecNumber evidence="9">1.2.7.4</ecNumber>
    </recommendedName>
</protein>
<feature type="binding site" evidence="10">
    <location>
        <position position="47"/>
    </location>
    <ligand>
        <name>[4Fe-4S] cluster</name>
        <dbReference type="ChEBI" id="CHEBI:49883"/>
        <label>2</label>
    </ligand>
</feature>
<dbReference type="GO" id="GO:0016151">
    <property type="term" value="F:nickel cation binding"/>
    <property type="evidence" value="ECO:0007669"/>
    <property type="project" value="InterPro"/>
</dbReference>
<feature type="binding site" evidence="10">
    <location>
        <position position="296"/>
    </location>
    <ligand>
        <name>[Ni-4Fe-4S] cluster</name>
        <dbReference type="ChEBI" id="CHEBI:47739"/>
    </ligand>
</feature>
<evidence type="ECO:0000256" key="10">
    <source>
        <dbReference type="PIRSR" id="PIRSR005023-1"/>
    </source>
</evidence>
<feature type="binding site" evidence="10">
    <location>
        <position position="447"/>
    </location>
    <ligand>
        <name>[Ni-4Fe-4S] cluster</name>
        <dbReference type="ChEBI" id="CHEBI:47739"/>
    </ligand>
</feature>
<organism evidence="11 12">
    <name type="scientific">Carboxydocella sporoproducens DSM 16521</name>
    <dbReference type="NCBI Taxonomy" id="1121270"/>
    <lineage>
        <taxon>Bacteria</taxon>
        <taxon>Bacillati</taxon>
        <taxon>Bacillota</taxon>
        <taxon>Clostridia</taxon>
        <taxon>Eubacteriales</taxon>
        <taxon>Clostridiales Family XVI. Incertae Sedis</taxon>
        <taxon>Carboxydocella</taxon>
    </lineage>
</organism>
<dbReference type="PANTHER" id="PTHR30109:SF4">
    <property type="entry name" value="CARBON MONOXIDE DEHYDROGENASE"/>
    <property type="match status" value="1"/>
</dbReference>
<dbReference type="Gene3D" id="3.40.50.2030">
    <property type="match status" value="2"/>
</dbReference>
<dbReference type="AlphaFoldDB" id="A0A1T4QRG5"/>
<keyword evidence="7 9" id="KW-0411">Iron-sulfur</keyword>
<keyword evidence="4 9" id="KW-0479">Metal-binding</keyword>
<dbReference type="CDD" id="cd01915">
    <property type="entry name" value="CODH"/>
    <property type="match status" value="1"/>
</dbReference>
<dbReference type="NCBIfam" id="TIGR01702">
    <property type="entry name" value="CO_DH_cata"/>
    <property type="match status" value="1"/>
</dbReference>
<evidence type="ECO:0000256" key="4">
    <source>
        <dbReference type="ARBA" id="ARBA00022723"/>
    </source>
</evidence>
<feature type="binding site" evidence="10">
    <location>
        <position position="477"/>
    </location>
    <ligand>
        <name>[Ni-4Fe-4S] cluster</name>
        <dbReference type="ChEBI" id="CHEBI:47739"/>
    </ligand>
</feature>
<evidence type="ECO:0000256" key="6">
    <source>
        <dbReference type="ARBA" id="ARBA00023004"/>
    </source>
</evidence>
<feature type="binding site" evidence="10">
    <location>
        <position position="334"/>
    </location>
    <ligand>
        <name>[Ni-4Fe-4S] cluster</name>
        <dbReference type="ChEBI" id="CHEBI:47739"/>
    </ligand>
</feature>
<dbReference type="Pfam" id="PF03063">
    <property type="entry name" value="Prismane"/>
    <property type="match status" value="1"/>
</dbReference>
<feature type="binding site" evidence="10">
    <location>
        <position position="69"/>
    </location>
    <ligand>
        <name>[4Fe-4S] cluster</name>
        <dbReference type="ChEBI" id="CHEBI:49883"/>
        <label>2</label>
    </ligand>
</feature>
<feature type="binding site" evidence="10">
    <location>
        <position position="262"/>
    </location>
    <ligand>
        <name>[Ni-4Fe-4S] cluster</name>
        <dbReference type="ChEBI" id="CHEBI:47739"/>
    </ligand>
</feature>
<dbReference type="RefSeq" id="WP_078665807.1">
    <property type="nucleotide sequence ID" value="NZ_FUXM01000021.1"/>
</dbReference>
<evidence type="ECO:0000256" key="1">
    <source>
        <dbReference type="ARBA" id="ARBA00001966"/>
    </source>
</evidence>
<keyword evidence="6 9" id="KW-0408">Iron</keyword>
<accession>A0A1T4QRG5</accession>
<keyword evidence="12" id="KW-1185">Reference proteome</keyword>
<dbReference type="GO" id="GO:0006091">
    <property type="term" value="P:generation of precursor metabolites and energy"/>
    <property type="evidence" value="ECO:0007669"/>
    <property type="project" value="InterPro"/>
</dbReference>
<evidence type="ECO:0000256" key="5">
    <source>
        <dbReference type="ARBA" id="ARBA00023002"/>
    </source>
</evidence>
<evidence type="ECO:0000256" key="2">
    <source>
        <dbReference type="ARBA" id="ARBA00022485"/>
    </source>
</evidence>
<dbReference type="GO" id="GO:0051539">
    <property type="term" value="F:4 iron, 4 sulfur cluster binding"/>
    <property type="evidence" value="ECO:0007669"/>
    <property type="project" value="UniProtKB-UniRule"/>
</dbReference>
<dbReference type="GO" id="GO:0043885">
    <property type="term" value="F:anaerobic carbon-monoxide dehydrogenase activity"/>
    <property type="evidence" value="ECO:0007669"/>
    <property type="project" value="UniProtKB-UniRule"/>
</dbReference>
<dbReference type="EC" id="1.2.7.4" evidence="9"/>
<name>A0A1T4QRG5_9FIRM</name>
<dbReference type="PANTHER" id="PTHR30109">
    <property type="entry name" value="HYDROXYLAMINE REDUCTASE"/>
    <property type="match status" value="1"/>
</dbReference>
<dbReference type="Proteomes" id="UP000189933">
    <property type="component" value="Unassembled WGS sequence"/>
</dbReference>
<proteinExistence type="predicted"/>
<comment type="cofactor">
    <cofactor evidence="1">
        <name>[4Fe-4S] cluster</name>
        <dbReference type="ChEBI" id="CHEBI:49883"/>
    </cofactor>
</comment>
<dbReference type="InterPro" id="IPR016099">
    <property type="entry name" value="Prismane-like_a/b-sand"/>
</dbReference>